<name>A0A0E9RBD5_ANGAN</name>
<dbReference type="EMBL" id="GBXM01082131">
    <property type="protein sequence ID" value="JAH26446.1"/>
    <property type="molecule type" value="Transcribed_RNA"/>
</dbReference>
<sequence>MFKEFSVSSQCVVGTVDIIGQMNV</sequence>
<proteinExistence type="predicted"/>
<organism evidence="1">
    <name type="scientific">Anguilla anguilla</name>
    <name type="common">European freshwater eel</name>
    <name type="synonym">Muraena anguilla</name>
    <dbReference type="NCBI Taxonomy" id="7936"/>
    <lineage>
        <taxon>Eukaryota</taxon>
        <taxon>Metazoa</taxon>
        <taxon>Chordata</taxon>
        <taxon>Craniata</taxon>
        <taxon>Vertebrata</taxon>
        <taxon>Euteleostomi</taxon>
        <taxon>Actinopterygii</taxon>
        <taxon>Neopterygii</taxon>
        <taxon>Teleostei</taxon>
        <taxon>Anguilliformes</taxon>
        <taxon>Anguillidae</taxon>
        <taxon>Anguilla</taxon>
    </lineage>
</organism>
<reference evidence="1" key="2">
    <citation type="journal article" date="2015" name="Fish Shellfish Immunol.">
        <title>Early steps in the European eel (Anguilla anguilla)-Vibrio vulnificus interaction in the gills: Role of the RtxA13 toxin.</title>
        <authorList>
            <person name="Callol A."/>
            <person name="Pajuelo D."/>
            <person name="Ebbesson L."/>
            <person name="Teles M."/>
            <person name="MacKenzie S."/>
            <person name="Amaro C."/>
        </authorList>
    </citation>
    <scope>NUCLEOTIDE SEQUENCE</scope>
</reference>
<reference evidence="1" key="1">
    <citation type="submission" date="2014-11" db="EMBL/GenBank/DDBJ databases">
        <authorList>
            <person name="Amaro Gonzalez C."/>
        </authorList>
    </citation>
    <scope>NUCLEOTIDE SEQUENCE</scope>
</reference>
<evidence type="ECO:0000313" key="1">
    <source>
        <dbReference type="EMBL" id="JAH26446.1"/>
    </source>
</evidence>
<dbReference type="AlphaFoldDB" id="A0A0E9RBD5"/>
<accession>A0A0E9RBD5</accession>
<protein>
    <submittedName>
        <fullName evidence="1">Uncharacterized protein</fullName>
    </submittedName>
</protein>